<proteinExistence type="predicted"/>
<protein>
    <submittedName>
        <fullName evidence="2">Uncharacterized protein</fullName>
    </submittedName>
</protein>
<feature type="compositionally biased region" description="Low complexity" evidence="1">
    <location>
        <begin position="142"/>
        <end position="178"/>
    </location>
</feature>
<dbReference type="EMBL" id="CAWUHD010000009">
    <property type="protein sequence ID" value="CAK7212775.1"/>
    <property type="molecule type" value="Genomic_DNA"/>
</dbReference>
<feature type="compositionally biased region" description="Gly residues" evidence="1">
    <location>
        <begin position="471"/>
        <end position="483"/>
    </location>
</feature>
<reference evidence="2 3" key="1">
    <citation type="submission" date="2024-01" db="EMBL/GenBank/DDBJ databases">
        <authorList>
            <person name="Allen C."/>
            <person name="Tagirdzhanova G."/>
        </authorList>
    </citation>
    <scope>NUCLEOTIDE SEQUENCE [LARGE SCALE GENOMIC DNA]</scope>
</reference>
<comment type="caution">
    <text evidence="2">The sequence shown here is derived from an EMBL/GenBank/DDBJ whole genome shotgun (WGS) entry which is preliminary data.</text>
</comment>
<feature type="compositionally biased region" description="Low complexity" evidence="1">
    <location>
        <begin position="548"/>
        <end position="560"/>
    </location>
</feature>
<sequence length="602" mass="61869">MDEQFGGRTDDDLFADDFEPVQPPAPSLVVPDPVSVAPVASALATQPANDQPAPATQPQKGSAKTGTDTPTSGGNSRRNRQSKPRTSNGAQKATPASGAAASPAVATTPSLVNTPEPPKAAAAPPPPSLAQSRHNRPPTPPAAAAQPIPTTTSTPAPATSGDSTSPTPPSGSAGNAPAQQQTGPKPRRDKNRRGGGHAQGKDASGKGSPAPGGNNNNNNKNGQAANGEQQPVAQKQQHQKQPKQPKQQQQQTPNAPKAGKDETATGTATPPTAAKAARNGKGGNNGADATNSTPPPNGAGHGPNARTQSGANPRTRLTEAELETKMSAMRLAAEEKTRRFEQAQRDERDHDLAIQKGREEARKRKAAEDEKRKRSEEDRRRLEEERARNRDRKLKAMGVKEGNWDEGKDKEGGAPATGGGIRGSRHAAGILPIANASVVTAKQEPNHNNSNNTNGGGRGGRRGRGERGGRGGRGGNGGGGRNSGGRIQFNDAGSIGADIAEWVHGTAEPSTMVPPSPGPSDSNFPSLPGGKEDGAGETTAAANGQSYAAKAAADKTTAPRADTKPTETKKGPVKLSLPPLPSMPAVGAWDEEVEEATRNGTV</sequence>
<feature type="compositionally biased region" description="Basic and acidic residues" evidence="1">
    <location>
        <begin position="402"/>
        <end position="412"/>
    </location>
</feature>
<feature type="compositionally biased region" description="Basic and acidic residues" evidence="1">
    <location>
        <begin position="561"/>
        <end position="570"/>
    </location>
</feature>
<name>A0ABP0AZR4_9PEZI</name>
<feature type="compositionally biased region" description="Low complexity" evidence="1">
    <location>
        <begin position="27"/>
        <end position="44"/>
    </location>
</feature>
<gene>
    <name evidence="2" type="ORF">SEUCBS140593_001619</name>
</gene>
<feature type="compositionally biased region" description="Basic residues" evidence="1">
    <location>
        <begin position="185"/>
        <end position="195"/>
    </location>
</feature>
<feature type="compositionally biased region" description="Pro residues" evidence="1">
    <location>
        <begin position="115"/>
        <end position="128"/>
    </location>
</feature>
<organism evidence="2 3">
    <name type="scientific">Sporothrix eucalyptigena</name>
    <dbReference type="NCBI Taxonomy" id="1812306"/>
    <lineage>
        <taxon>Eukaryota</taxon>
        <taxon>Fungi</taxon>
        <taxon>Dikarya</taxon>
        <taxon>Ascomycota</taxon>
        <taxon>Pezizomycotina</taxon>
        <taxon>Sordariomycetes</taxon>
        <taxon>Sordariomycetidae</taxon>
        <taxon>Ophiostomatales</taxon>
        <taxon>Ophiostomataceae</taxon>
        <taxon>Sporothrix</taxon>
    </lineage>
</organism>
<evidence type="ECO:0000313" key="2">
    <source>
        <dbReference type="EMBL" id="CAK7212775.1"/>
    </source>
</evidence>
<feature type="compositionally biased region" description="Basic and acidic residues" evidence="1">
    <location>
        <begin position="332"/>
        <end position="388"/>
    </location>
</feature>
<evidence type="ECO:0000256" key="1">
    <source>
        <dbReference type="SAM" id="MobiDB-lite"/>
    </source>
</evidence>
<feature type="region of interest" description="Disordered" evidence="1">
    <location>
        <begin position="1"/>
        <end position="602"/>
    </location>
</feature>
<keyword evidence="3" id="KW-1185">Reference proteome</keyword>
<feature type="compositionally biased region" description="Low complexity" evidence="1">
    <location>
        <begin position="93"/>
        <end position="110"/>
    </location>
</feature>
<accession>A0ABP0AZR4</accession>
<feature type="compositionally biased region" description="Low complexity" evidence="1">
    <location>
        <begin position="264"/>
        <end position="279"/>
    </location>
</feature>
<dbReference type="Proteomes" id="UP001642482">
    <property type="component" value="Unassembled WGS sequence"/>
</dbReference>
<evidence type="ECO:0000313" key="3">
    <source>
        <dbReference type="Proteomes" id="UP001642482"/>
    </source>
</evidence>
<feature type="compositionally biased region" description="Low complexity" evidence="1">
    <location>
        <begin position="205"/>
        <end position="236"/>
    </location>
</feature>
<feature type="compositionally biased region" description="Low complexity" evidence="1">
    <location>
        <begin position="244"/>
        <end position="257"/>
    </location>
</feature>
<feature type="compositionally biased region" description="Polar residues" evidence="1">
    <location>
        <begin position="46"/>
        <end position="76"/>
    </location>
</feature>